<evidence type="ECO:0000256" key="5">
    <source>
        <dbReference type="HAMAP-Rule" id="MF_01114"/>
    </source>
</evidence>
<proteinExistence type="inferred from homology"/>
<dbReference type="Gene3D" id="1.10.10.10">
    <property type="entry name" value="Winged helix-like DNA-binding domain superfamily/Winged helix DNA-binding domain"/>
    <property type="match status" value="2"/>
</dbReference>
<comment type="similarity">
    <text evidence="2 5">Belongs to the RecX family.</text>
</comment>
<dbReference type="HAMAP" id="MF_01114">
    <property type="entry name" value="RecX"/>
    <property type="match status" value="1"/>
</dbReference>
<dbReference type="InterPro" id="IPR053925">
    <property type="entry name" value="RecX_HTH_3rd"/>
</dbReference>
<evidence type="ECO:0000259" key="6">
    <source>
        <dbReference type="Pfam" id="PF21981"/>
    </source>
</evidence>
<evidence type="ECO:0000313" key="8">
    <source>
        <dbReference type="Proteomes" id="UP000219994"/>
    </source>
</evidence>
<dbReference type="EMBL" id="NAEP01000046">
    <property type="protein sequence ID" value="PDQ34749.1"/>
    <property type="molecule type" value="Genomic_DNA"/>
</dbReference>
<dbReference type="Pfam" id="PF21981">
    <property type="entry name" value="RecX_HTH3"/>
    <property type="match status" value="1"/>
</dbReference>
<dbReference type="InterPro" id="IPR003783">
    <property type="entry name" value="Regulatory_RecX"/>
</dbReference>
<dbReference type="GO" id="GO:0005737">
    <property type="term" value="C:cytoplasm"/>
    <property type="evidence" value="ECO:0007669"/>
    <property type="project" value="UniProtKB-SubCell"/>
</dbReference>
<name>A0A2A6FPT2_9MICO</name>
<comment type="caution">
    <text evidence="7">The sequence shown here is derived from an EMBL/GenBank/DDBJ whole genome shotgun (WGS) entry which is preliminary data.</text>
</comment>
<dbReference type="InterPro" id="IPR036388">
    <property type="entry name" value="WH-like_DNA-bd_sf"/>
</dbReference>
<comment type="function">
    <text evidence="5">Modulates RecA activity.</text>
</comment>
<evidence type="ECO:0000256" key="2">
    <source>
        <dbReference type="ARBA" id="ARBA00009695"/>
    </source>
</evidence>
<keyword evidence="4 5" id="KW-0963">Cytoplasm</keyword>
<gene>
    <name evidence="5" type="primary">recX</name>
    <name evidence="7" type="ORF">B5766_09820</name>
</gene>
<dbReference type="PANTHER" id="PTHR33602:SF1">
    <property type="entry name" value="REGULATORY PROTEIN RECX FAMILY PROTEIN"/>
    <property type="match status" value="1"/>
</dbReference>
<dbReference type="PANTHER" id="PTHR33602">
    <property type="entry name" value="REGULATORY PROTEIN RECX FAMILY PROTEIN"/>
    <property type="match status" value="1"/>
</dbReference>
<comment type="subcellular location">
    <subcellularLocation>
        <location evidence="1 5">Cytoplasm</location>
    </subcellularLocation>
</comment>
<sequence>MRESRSIATVSYLPWVVREASTPAEIGGHDLSVRRISYPGLGGVTRCVDEPAAVIPHETGVGVPSTVAPGTVNSGAAKDHGESVEERVLIRLRGAALSEYEVRTFMRVHGADDPTIDDLIDRYRRYGYLDDYRLAAQLVQAGRVRRGLGNAALLREVERRGIPSDIAQTALDERSQDDELESARTLAERRMRQLERLDKVTASRRLTAYLQRRGYSAELVQRAVASVIASDISQVE</sequence>
<protein>
    <recommendedName>
        <fullName evidence="3 5">Regulatory protein RecX</fullName>
    </recommendedName>
</protein>
<evidence type="ECO:0000256" key="3">
    <source>
        <dbReference type="ARBA" id="ARBA00018111"/>
    </source>
</evidence>
<evidence type="ECO:0000256" key="1">
    <source>
        <dbReference type="ARBA" id="ARBA00004496"/>
    </source>
</evidence>
<evidence type="ECO:0000256" key="4">
    <source>
        <dbReference type="ARBA" id="ARBA00022490"/>
    </source>
</evidence>
<feature type="domain" description="RecX third three-helical" evidence="6">
    <location>
        <begin position="177"/>
        <end position="224"/>
    </location>
</feature>
<dbReference type="AlphaFoldDB" id="A0A2A6FPT2"/>
<evidence type="ECO:0000313" key="7">
    <source>
        <dbReference type="EMBL" id="PDQ34749.1"/>
    </source>
</evidence>
<organism evidence="7 8">
    <name type="scientific">Candidatus Lumbricidiphila eiseniae</name>
    <dbReference type="NCBI Taxonomy" id="1969409"/>
    <lineage>
        <taxon>Bacteria</taxon>
        <taxon>Bacillati</taxon>
        <taxon>Actinomycetota</taxon>
        <taxon>Actinomycetes</taxon>
        <taxon>Micrococcales</taxon>
        <taxon>Microbacteriaceae</taxon>
        <taxon>Candidatus Lumbricidiphila</taxon>
    </lineage>
</organism>
<accession>A0A2A6FPT2</accession>
<dbReference type="GO" id="GO:0006282">
    <property type="term" value="P:regulation of DNA repair"/>
    <property type="evidence" value="ECO:0007669"/>
    <property type="project" value="UniProtKB-UniRule"/>
</dbReference>
<dbReference type="Proteomes" id="UP000219994">
    <property type="component" value="Unassembled WGS sequence"/>
</dbReference>
<reference evidence="8" key="1">
    <citation type="submission" date="2017-03" db="EMBL/GenBank/DDBJ databases">
        <authorList>
            <person name="Lund M.B."/>
        </authorList>
    </citation>
    <scope>NUCLEOTIDE SEQUENCE [LARGE SCALE GENOMIC DNA]</scope>
</reference>